<comment type="caution">
    <text evidence="4">The sequence shown here is derived from an EMBL/GenBank/DDBJ whole genome shotgun (WGS) entry which is preliminary data.</text>
</comment>
<dbReference type="Proteomes" id="UP000306635">
    <property type="component" value="Unassembled WGS sequence"/>
</dbReference>
<feature type="transmembrane region" description="Helical" evidence="2">
    <location>
        <begin position="390"/>
        <end position="408"/>
    </location>
</feature>
<dbReference type="InterPro" id="IPR001623">
    <property type="entry name" value="DnaJ_domain"/>
</dbReference>
<proteinExistence type="predicted"/>
<reference evidence="4 5" key="1">
    <citation type="submission" date="2019-04" db="EMBL/GenBank/DDBJ databases">
        <authorList>
            <person name="Li M."/>
        </authorList>
    </citation>
    <scope>NUCLEOTIDE SEQUENCE [LARGE SCALE GENOMIC DNA]</scope>
    <source>
        <strain evidence="4 5">LAM1902</strain>
    </source>
</reference>
<dbReference type="SMART" id="SM00271">
    <property type="entry name" value="DnaJ"/>
    <property type="match status" value="1"/>
</dbReference>
<evidence type="ECO:0000256" key="1">
    <source>
        <dbReference type="ARBA" id="ARBA00023186"/>
    </source>
</evidence>
<dbReference type="PROSITE" id="PS50076">
    <property type="entry name" value="DNAJ_2"/>
    <property type="match status" value="1"/>
</dbReference>
<protein>
    <submittedName>
        <fullName evidence="4">J domain-containing protein</fullName>
    </submittedName>
</protein>
<feature type="transmembrane region" description="Helical" evidence="2">
    <location>
        <begin position="513"/>
        <end position="532"/>
    </location>
</feature>
<name>A0A5R9RCM8_9PSED</name>
<feature type="transmembrane region" description="Helical" evidence="2">
    <location>
        <begin position="359"/>
        <end position="378"/>
    </location>
</feature>
<dbReference type="SUPFAM" id="SSF46565">
    <property type="entry name" value="Chaperone J-domain"/>
    <property type="match status" value="1"/>
</dbReference>
<keyword evidence="2" id="KW-1133">Transmembrane helix</keyword>
<dbReference type="CDD" id="cd06257">
    <property type="entry name" value="DnaJ"/>
    <property type="match status" value="1"/>
</dbReference>
<accession>A0A5R9RCM8</accession>
<dbReference type="Gene3D" id="1.10.287.110">
    <property type="entry name" value="DnaJ domain"/>
    <property type="match status" value="1"/>
</dbReference>
<keyword evidence="2" id="KW-0812">Transmembrane</keyword>
<dbReference type="EMBL" id="SWDV01000002">
    <property type="protein sequence ID" value="TLX80745.1"/>
    <property type="molecule type" value="Genomic_DNA"/>
</dbReference>
<evidence type="ECO:0000313" key="5">
    <source>
        <dbReference type="Proteomes" id="UP000306635"/>
    </source>
</evidence>
<feature type="transmembrane region" description="Helical" evidence="2">
    <location>
        <begin position="473"/>
        <end position="493"/>
    </location>
</feature>
<gene>
    <name evidence="4" type="ORF">FAS41_03605</name>
</gene>
<evidence type="ECO:0000313" key="4">
    <source>
        <dbReference type="EMBL" id="TLX80745.1"/>
    </source>
</evidence>
<dbReference type="RefSeq" id="WP_138520274.1">
    <property type="nucleotide sequence ID" value="NZ_JAOCBK010000001.1"/>
</dbReference>
<keyword evidence="5" id="KW-1185">Reference proteome</keyword>
<organism evidence="4 5">
    <name type="scientific">Pseudomonas nicosulfuronedens</name>
    <dbReference type="NCBI Taxonomy" id="2571105"/>
    <lineage>
        <taxon>Bacteria</taxon>
        <taxon>Pseudomonadati</taxon>
        <taxon>Pseudomonadota</taxon>
        <taxon>Gammaproteobacteria</taxon>
        <taxon>Pseudomonadales</taxon>
        <taxon>Pseudomonadaceae</taxon>
        <taxon>Pseudomonas</taxon>
    </lineage>
</organism>
<evidence type="ECO:0000259" key="3">
    <source>
        <dbReference type="PROSITE" id="PS50076"/>
    </source>
</evidence>
<keyword evidence="1" id="KW-0143">Chaperone</keyword>
<keyword evidence="2" id="KW-0472">Membrane</keyword>
<evidence type="ECO:0000256" key="2">
    <source>
        <dbReference type="SAM" id="Phobius"/>
    </source>
</evidence>
<feature type="domain" description="J" evidence="3">
    <location>
        <begin position="2"/>
        <end position="63"/>
    </location>
</feature>
<dbReference type="OrthoDB" id="5524449at2"/>
<dbReference type="AlphaFoldDB" id="A0A5R9RCM8"/>
<dbReference type="InterPro" id="IPR036869">
    <property type="entry name" value="J_dom_sf"/>
</dbReference>
<sequence>MSCWEVLGLDSEADERTIKRHYARLLKGTRPDEDPEAFQALREAYEQAQRWAQWRAENRDEVVPEADLPEDAPSSVPTPVVVELPVPVPELPQDFRGERPQHLAELLSGLRPSLLTERRLQAEAAGLAVAFERGVLQLCLEEEYESVLREAACREYHWLEVVEAPALTALELQPLYARIVQSHLLSLRQLHNHGEPTALEDGLRTLAGQPWLQSYDGRALLESAVVSMLLEMPSWSCDTLDQVASVFAWQEGQREANCPDYQWRELLERWDAERFYARVLDNARRWELTAECRAARLLLSPFDARQRRRFMADFDEEDRQHSTSIARAFIYRYPQLLERLPGAPLDEVFWRDLGRSGPWVGRTAVLWGAFMVFYGVTVAPGELAKPKPDYGVLLIGLPVVSAVLAGVLSRVIGWFQAMTGYALAKLDYRLSGFLPASWHQHGAGIRPLWHGAISYVMALAVGGASGLRVPDLWLQALVIAPGVMLGLHLFKHFSVMDRGIGFVASLWLRYRRYLHVVVLLFIALTVVTAMVVKSASETKSRYQTEAEVARYCQEAKNHGDIRCVLRDAANSPPASGK</sequence>
<feature type="transmembrane region" description="Helical" evidence="2">
    <location>
        <begin position="448"/>
        <end position="467"/>
    </location>
</feature>